<keyword evidence="7" id="KW-1185">Reference proteome</keyword>
<dbReference type="Gene3D" id="2.40.128.200">
    <property type="match status" value="1"/>
</dbReference>
<keyword evidence="3" id="KW-0564">Palmitate</keyword>
<evidence type="ECO:0000313" key="7">
    <source>
        <dbReference type="Proteomes" id="UP000192900"/>
    </source>
</evidence>
<name>A0A1W6B9H1_9GAMM</name>
<keyword evidence="4" id="KW-0449">Lipoprotein</keyword>
<accession>A0A1W6B9H1</accession>
<dbReference type="OrthoDB" id="5588236at2"/>
<protein>
    <recommendedName>
        <fullName evidence="5">C-type lysozyme inhibitor domain-containing protein</fullName>
    </recommendedName>
</protein>
<dbReference type="KEGG" id="palh:B1H58_18015"/>
<organism evidence="6 7">
    <name type="scientific">Pantoea alhagi</name>
    <dbReference type="NCBI Taxonomy" id="1891675"/>
    <lineage>
        <taxon>Bacteria</taxon>
        <taxon>Pseudomonadati</taxon>
        <taxon>Pseudomonadota</taxon>
        <taxon>Gammaproteobacteria</taxon>
        <taxon>Enterobacterales</taxon>
        <taxon>Erwiniaceae</taxon>
        <taxon>Pantoea</taxon>
    </lineage>
</organism>
<feature type="domain" description="C-type lysozyme inhibitor" evidence="5">
    <location>
        <begin position="31"/>
        <end position="91"/>
    </location>
</feature>
<gene>
    <name evidence="6" type="ORF">B1H58_18015</name>
</gene>
<dbReference type="Pfam" id="PF09864">
    <property type="entry name" value="MliC"/>
    <property type="match status" value="1"/>
</dbReference>
<dbReference type="InterPro" id="IPR036328">
    <property type="entry name" value="MliC_sf"/>
</dbReference>
<dbReference type="AlphaFoldDB" id="A0A1W6B9H1"/>
<dbReference type="STRING" id="1891675.B1H58_18015"/>
<keyword evidence="2" id="KW-0472">Membrane</keyword>
<sequence length="104" mass="11741">MHKHLILFPIMLLSGCGLFGKHQPQEQTLHYLCGTLPLTVKIAQQQAHFIMDGQPLTLTEQQSASGVIYSNGTYRFWSKGNSAFIERNQRIIVNDCQLQDAPAR</sequence>
<evidence type="ECO:0000313" key="6">
    <source>
        <dbReference type="EMBL" id="ARJ43755.1"/>
    </source>
</evidence>
<dbReference type="RefSeq" id="WP_085071807.1">
    <property type="nucleotide sequence ID" value="NZ_CP019706.1"/>
</dbReference>
<evidence type="ECO:0000259" key="5">
    <source>
        <dbReference type="Pfam" id="PF09864"/>
    </source>
</evidence>
<dbReference type="EMBL" id="CP019706">
    <property type="protein sequence ID" value="ARJ43755.1"/>
    <property type="molecule type" value="Genomic_DNA"/>
</dbReference>
<evidence type="ECO:0000256" key="1">
    <source>
        <dbReference type="ARBA" id="ARBA00022729"/>
    </source>
</evidence>
<reference evidence="6 7" key="1">
    <citation type="submission" date="2017-02" db="EMBL/GenBank/DDBJ databases">
        <title>Complete genome sequence of the drought resistance-promoting endophyte Pantoea alhagi LTYR-11Z.</title>
        <authorList>
            <person name="Zhang L."/>
        </authorList>
    </citation>
    <scope>NUCLEOTIDE SEQUENCE [LARGE SCALE GENOMIC DNA]</scope>
    <source>
        <strain evidence="6 7">LTYR-11Z</strain>
    </source>
</reference>
<evidence type="ECO:0000256" key="3">
    <source>
        <dbReference type="ARBA" id="ARBA00023139"/>
    </source>
</evidence>
<dbReference type="PROSITE" id="PS51257">
    <property type="entry name" value="PROKAR_LIPOPROTEIN"/>
    <property type="match status" value="1"/>
</dbReference>
<dbReference type="SUPFAM" id="SSF141488">
    <property type="entry name" value="YdhA-like"/>
    <property type="match status" value="1"/>
</dbReference>
<dbReference type="InterPro" id="IPR018660">
    <property type="entry name" value="MliC"/>
</dbReference>
<evidence type="ECO:0000256" key="4">
    <source>
        <dbReference type="ARBA" id="ARBA00023288"/>
    </source>
</evidence>
<keyword evidence="1" id="KW-0732">Signal</keyword>
<proteinExistence type="predicted"/>
<evidence type="ECO:0000256" key="2">
    <source>
        <dbReference type="ARBA" id="ARBA00023136"/>
    </source>
</evidence>
<dbReference type="Proteomes" id="UP000192900">
    <property type="component" value="Chromosome"/>
</dbReference>